<feature type="compositionally biased region" description="Basic residues" evidence="1">
    <location>
        <begin position="26"/>
        <end position="40"/>
    </location>
</feature>
<dbReference type="EMBL" id="BGZK01001848">
    <property type="protein sequence ID" value="GBP87270.1"/>
    <property type="molecule type" value="Genomic_DNA"/>
</dbReference>
<proteinExistence type="predicted"/>
<sequence>MERRSLRVEPHAAFCLSRSSREQPRRRGAGRPGRARRRDRGGRAAGGAAGLAPTLRYFRRHYSDPFRLIICPAASSGAHRHRRARHDM</sequence>
<name>A0A4C1ZHH1_EUMVA</name>
<evidence type="ECO:0000313" key="2">
    <source>
        <dbReference type="EMBL" id="GBP87270.1"/>
    </source>
</evidence>
<feature type="region of interest" description="Disordered" evidence="1">
    <location>
        <begin position="1"/>
        <end position="48"/>
    </location>
</feature>
<evidence type="ECO:0000313" key="3">
    <source>
        <dbReference type="Proteomes" id="UP000299102"/>
    </source>
</evidence>
<feature type="compositionally biased region" description="Basic and acidic residues" evidence="1">
    <location>
        <begin position="1"/>
        <end position="10"/>
    </location>
</feature>
<keyword evidence="3" id="KW-1185">Reference proteome</keyword>
<protein>
    <submittedName>
        <fullName evidence="2">Uncharacterized protein</fullName>
    </submittedName>
</protein>
<dbReference type="Proteomes" id="UP000299102">
    <property type="component" value="Unassembled WGS sequence"/>
</dbReference>
<organism evidence="2 3">
    <name type="scientific">Eumeta variegata</name>
    <name type="common">Bagworm moth</name>
    <name type="synonym">Eumeta japonica</name>
    <dbReference type="NCBI Taxonomy" id="151549"/>
    <lineage>
        <taxon>Eukaryota</taxon>
        <taxon>Metazoa</taxon>
        <taxon>Ecdysozoa</taxon>
        <taxon>Arthropoda</taxon>
        <taxon>Hexapoda</taxon>
        <taxon>Insecta</taxon>
        <taxon>Pterygota</taxon>
        <taxon>Neoptera</taxon>
        <taxon>Endopterygota</taxon>
        <taxon>Lepidoptera</taxon>
        <taxon>Glossata</taxon>
        <taxon>Ditrysia</taxon>
        <taxon>Tineoidea</taxon>
        <taxon>Psychidae</taxon>
        <taxon>Oiketicinae</taxon>
        <taxon>Eumeta</taxon>
    </lineage>
</organism>
<evidence type="ECO:0000256" key="1">
    <source>
        <dbReference type="SAM" id="MobiDB-lite"/>
    </source>
</evidence>
<comment type="caution">
    <text evidence="2">The sequence shown here is derived from an EMBL/GenBank/DDBJ whole genome shotgun (WGS) entry which is preliminary data.</text>
</comment>
<gene>
    <name evidence="2" type="ORF">EVAR_64480_1</name>
</gene>
<dbReference type="AlphaFoldDB" id="A0A4C1ZHH1"/>
<reference evidence="2 3" key="1">
    <citation type="journal article" date="2019" name="Commun. Biol.">
        <title>The bagworm genome reveals a unique fibroin gene that provides high tensile strength.</title>
        <authorList>
            <person name="Kono N."/>
            <person name="Nakamura H."/>
            <person name="Ohtoshi R."/>
            <person name="Tomita M."/>
            <person name="Numata K."/>
            <person name="Arakawa K."/>
        </authorList>
    </citation>
    <scope>NUCLEOTIDE SEQUENCE [LARGE SCALE GENOMIC DNA]</scope>
</reference>
<accession>A0A4C1ZHH1</accession>